<dbReference type="PANTHER" id="PTHR10683:SF40">
    <property type="entry name" value="FRUCTOSE-6-PHOSPHATE ALDOLASE 1-RELATED"/>
    <property type="match status" value="1"/>
</dbReference>
<dbReference type="AlphaFoldDB" id="A0A937XGD8"/>
<dbReference type="SUPFAM" id="SSF51569">
    <property type="entry name" value="Aldolase"/>
    <property type="match status" value="1"/>
</dbReference>
<dbReference type="EMBL" id="VGIR01000014">
    <property type="protein sequence ID" value="MBM3330939.1"/>
    <property type="molecule type" value="Genomic_DNA"/>
</dbReference>
<evidence type="ECO:0000313" key="2">
    <source>
        <dbReference type="EMBL" id="MBM3330939.1"/>
    </source>
</evidence>
<dbReference type="PROSITE" id="PS01054">
    <property type="entry name" value="TRANSALDOLASE_1"/>
    <property type="match status" value="1"/>
</dbReference>
<dbReference type="InterPro" id="IPR013785">
    <property type="entry name" value="Aldolase_TIM"/>
</dbReference>
<dbReference type="GO" id="GO:0005975">
    <property type="term" value="P:carbohydrate metabolic process"/>
    <property type="evidence" value="ECO:0007669"/>
    <property type="project" value="InterPro"/>
</dbReference>
<protein>
    <submittedName>
        <fullName evidence="2">Transaldolase</fullName>
    </submittedName>
</protein>
<proteinExistence type="predicted"/>
<gene>
    <name evidence="2" type="ORF">FJY68_03695</name>
</gene>
<organism evidence="2 3">
    <name type="scientific">candidate division WOR-3 bacterium</name>
    <dbReference type="NCBI Taxonomy" id="2052148"/>
    <lineage>
        <taxon>Bacteria</taxon>
        <taxon>Bacteria division WOR-3</taxon>
    </lineage>
</organism>
<dbReference type="InterPro" id="IPR018225">
    <property type="entry name" value="Transaldolase_AS"/>
</dbReference>
<dbReference type="Gene3D" id="3.20.20.70">
    <property type="entry name" value="Aldolase class I"/>
    <property type="match status" value="1"/>
</dbReference>
<name>A0A937XGD8_UNCW3</name>
<dbReference type="Proteomes" id="UP000779900">
    <property type="component" value="Unassembled WGS sequence"/>
</dbReference>
<sequence length="213" mass="22738">MGLFLDSARIEEVQKAVELGFLAGVTTNPTIIAKANGQPKDIIREICAISPGPVFYQITTKTPAEREREGREFYLVNPEKVVLKIPATTENMTLMARLSMEIPCAATAVYSGHQTIVACDAGARYVIPYVNRATRLLGDGCRLVAEMASVVKASGRVVEILAASIKSAEEATQAVLAGANHLTLPLDILLSLGNHPLSEAAIEEFGRSAKTGC</sequence>
<dbReference type="Pfam" id="PF00923">
    <property type="entry name" value="TAL_FSA"/>
    <property type="match status" value="1"/>
</dbReference>
<evidence type="ECO:0000256" key="1">
    <source>
        <dbReference type="ARBA" id="ARBA00023270"/>
    </source>
</evidence>
<reference evidence="2" key="1">
    <citation type="submission" date="2019-03" db="EMBL/GenBank/DDBJ databases">
        <title>Lake Tanganyika Metagenome-Assembled Genomes (MAGs).</title>
        <authorList>
            <person name="Tran P."/>
        </authorList>
    </citation>
    <scope>NUCLEOTIDE SEQUENCE</scope>
    <source>
        <strain evidence="2">K_DeepCast_150m_m2_040</strain>
    </source>
</reference>
<accession>A0A937XGD8</accession>
<dbReference type="InterPro" id="IPR001585">
    <property type="entry name" value="TAL/FSA"/>
</dbReference>
<dbReference type="PANTHER" id="PTHR10683">
    <property type="entry name" value="TRANSALDOLASE"/>
    <property type="match status" value="1"/>
</dbReference>
<keyword evidence="1" id="KW-0704">Schiff base</keyword>
<evidence type="ECO:0000313" key="3">
    <source>
        <dbReference type="Proteomes" id="UP000779900"/>
    </source>
</evidence>
<comment type="caution">
    <text evidence="2">The sequence shown here is derived from an EMBL/GenBank/DDBJ whole genome shotgun (WGS) entry which is preliminary data.</text>
</comment>